<name>A0A409YFQ1_9AGAR</name>
<accession>A0A409YFQ1</accession>
<dbReference type="InParanoid" id="A0A409YFQ1"/>
<comment type="caution">
    <text evidence="1">The sequence shown here is derived from an EMBL/GenBank/DDBJ whole genome shotgun (WGS) entry which is preliminary data.</text>
</comment>
<evidence type="ECO:0000313" key="1">
    <source>
        <dbReference type="EMBL" id="PPR01832.1"/>
    </source>
</evidence>
<dbReference type="Proteomes" id="UP000284706">
    <property type="component" value="Unassembled WGS sequence"/>
</dbReference>
<evidence type="ECO:0000313" key="2">
    <source>
        <dbReference type="Proteomes" id="UP000284706"/>
    </source>
</evidence>
<protein>
    <submittedName>
        <fullName evidence="1">Uncharacterized protein</fullName>
    </submittedName>
</protein>
<organism evidence="1 2">
    <name type="scientific">Gymnopilus dilepis</name>
    <dbReference type="NCBI Taxonomy" id="231916"/>
    <lineage>
        <taxon>Eukaryota</taxon>
        <taxon>Fungi</taxon>
        <taxon>Dikarya</taxon>
        <taxon>Basidiomycota</taxon>
        <taxon>Agaricomycotina</taxon>
        <taxon>Agaricomycetes</taxon>
        <taxon>Agaricomycetidae</taxon>
        <taxon>Agaricales</taxon>
        <taxon>Agaricineae</taxon>
        <taxon>Hymenogastraceae</taxon>
        <taxon>Gymnopilus</taxon>
    </lineage>
</organism>
<dbReference type="AlphaFoldDB" id="A0A409YFQ1"/>
<keyword evidence="2" id="KW-1185">Reference proteome</keyword>
<gene>
    <name evidence="1" type="ORF">CVT26_008263</name>
</gene>
<dbReference type="EMBL" id="NHYE01000899">
    <property type="protein sequence ID" value="PPR01832.1"/>
    <property type="molecule type" value="Genomic_DNA"/>
</dbReference>
<reference evidence="1 2" key="1">
    <citation type="journal article" date="2018" name="Evol. Lett.">
        <title>Horizontal gene cluster transfer increased hallucinogenic mushroom diversity.</title>
        <authorList>
            <person name="Reynolds H.T."/>
            <person name="Vijayakumar V."/>
            <person name="Gluck-Thaler E."/>
            <person name="Korotkin H.B."/>
            <person name="Matheny P.B."/>
            <person name="Slot J.C."/>
        </authorList>
    </citation>
    <scope>NUCLEOTIDE SEQUENCE [LARGE SCALE GENOMIC DNA]</scope>
    <source>
        <strain evidence="1 2">SRW20</strain>
    </source>
</reference>
<sequence length="113" mass="12430">MLLRAKVTDGNLSEGEVYRLCRASVQHAEAKEVFDRKRIQKIRTLHLTDTDQTAPPTVILTGSIAMTVAQAVEDVLTVEKELVDMQVAECIAHLQILGKIQEDVASCRVAATD</sequence>
<proteinExistence type="predicted"/>